<feature type="region of interest" description="Disordered" evidence="1">
    <location>
        <begin position="689"/>
        <end position="730"/>
    </location>
</feature>
<feature type="region of interest" description="Disordered" evidence="1">
    <location>
        <begin position="180"/>
        <end position="253"/>
    </location>
</feature>
<feature type="compositionally biased region" description="Polar residues" evidence="1">
    <location>
        <begin position="207"/>
        <end position="222"/>
    </location>
</feature>
<keyword evidence="2" id="KW-0808">Transferase</keyword>
<dbReference type="AlphaFoldDB" id="A0A8H5YAL9"/>
<feature type="region of interest" description="Disordered" evidence="1">
    <location>
        <begin position="768"/>
        <end position="798"/>
    </location>
</feature>
<dbReference type="GO" id="GO:0016301">
    <property type="term" value="F:kinase activity"/>
    <property type="evidence" value="ECO:0007669"/>
    <property type="project" value="UniProtKB-KW"/>
</dbReference>
<protein>
    <submittedName>
        <fullName evidence="2">Serine threonine kinase</fullName>
    </submittedName>
</protein>
<comment type="caution">
    <text evidence="2">The sequence shown here is derived from an EMBL/GenBank/DDBJ whole genome shotgun (WGS) entry which is preliminary data.</text>
</comment>
<proteinExistence type="predicted"/>
<evidence type="ECO:0000313" key="2">
    <source>
        <dbReference type="EMBL" id="KAF5707680.1"/>
    </source>
</evidence>
<evidence type="ECO:0000256" key="1">
    <source>
        <dbReference type="SAM" id="MobiDB-lite"/>
    </source>
</evidence>
<feature type="region of interest" description="Disordered" evidence="1">
    <location>
        <begin position="384"/>
        <end position="409"/>
    </location>
</feature>
<feature type="compositionally biased region" description="Basic residues" evidence="1">
    <location>
        <begin position="784"/>
        <end position="798"/>
    </location>
</feature>
<dbReference type="EMBL" id="JAAOAN010000412">
    <property type="protein sequence ID" value="KAF5707680.1"/>
    <property type="molecule type" value="Genomic_DNA"/>
</dbReference>
<name>A0A8H5YAL9_9HYPO</name>
<dbReference type="OrthoDB" id="5151869at2759"/>
<feature type="region of interest" description="Disordered" evidence="1">
    <location>
        <begin position="607"/>
        <end position="654"/>
    </location>
</feature>
<dbReference type="Proteomes" id="UP000544331">
    <property type="component" value="Unassembled WGS sequence"/>
</dbReference>
<feature type="compositionally biased region" description="Low complexity" evidence="1">
    <location>
        <begin position="710"/>
        <end position="722"/>
    </location>
</feature>
<keyword evidence="2" id="KW-0418">Kinase</keyword>
<keyword evidence="3" id="KW-1185">Reference proteome</keyword>
<feature type="compositionally biased region" description="Basic and acidic residues" evidence="1">
    <location>
        <begin position="609"/>
        <end position="643"/>
    </location>
</feature>
<organism evidence="2 3">
    <name type="scientific">Fusarium mundagurra</name>
    <dbReference type="NCBI Taxonomy" id="1567541"/>
    <lineage>
        <taxon>Eukaryota</taxon>
        <taxon>Fungi</taxon>
        <taxon>Dikarya</taxon>
        <taxon>Ascomycota</taxon>
        <taxon>Pezizomycotina</taxon>
        <taxon>Sordariomycetes</taxon>
        <taxon>Hypocreomycetidae</taxon>
        <taxon>Hypocreales</taxon>
        <taxon>Nectriaceae</taxon>
        <taxon>Fusarium</taxon>
        <taxon>Fusarium fujikuroi species complex</taxon>
    </lineage>
</organism>
<sequence>MDTDKTLFYLTPVNSYASEIIQHPDNSNRACQYPKDPKTLCLRIGLDQESKSPPYLVSFGRRDYNDVILNRYFPRTDQCYFDFNKESGEILLHDISRDCDTQLTEIKKINNEDEEENGDEEFKEELGIPLISGDRRQCVVLHGPDFYHDRIEWLFQIRHAKFRLIPGPTQPIEERLAFARNTNEDGTPERDLQQRGTLDLQPKGSLFGNSPNHRLNNASTLLPSVEAASDDVYPPSNSNNLNDSVHPADNPQNEERDMYSALVLGREMLVPRTYDPDTYDFDARMPWTPEPEPYDSETYSAWGRKHFGEEWYQLRKVMLEERNPHDKDEPVYIGRQQALRVIEHQAEGRPFRPYSQGDDLGDDLVGDLGDEGWKRLWARMSNNQLGLPRSPSPPPAPSTPPSDRPELRKLLIPGDPWERIEYMREHRDLTEENYHFQRFFLREEIIDRARRRREDGPGNRQAREKRELMKSFYARDLDRFHLEKDNIRDHINLPKKGWTREEIVAVYEADVAFLEWSRDNPAPRGFGYFSKDVTPEEEAASANYSQHDAWNCFYGSQPPKLPPNIRDSRVWFLDVWDLWRKGTYGRISRRRRREALLSDDQSDAASCAEELKRIEGEEQRDREALERATRRSTEVTDKADGTDRQLSPQDQEEIDHRSHMLNLTWFGHNYLAHKYGVNLRVKVAKLRPPPATVPKAGGTGDAPGTHMREAAAQPSATTPQPARGTLGGTEIQRPAFGGAIFGVSRPAVFPHPEGTLHKTCGGRITKDTSTQAEASPRTASQCHNRQRKTYKKERASRRLAKLEPEYGMLEYARRR</sequence>
<gene>
    <name evidence="2" type="ORF">FMUND_10979</name>
</gene>
<evidence type="ECO:0000313" key="3">
    <source>
        <dbReference type="Proteomes" id="UP000544331"/>
    </source>
</evidence>
<accession>A0A8H5YAL9</accession>
<feature type="compositionally biased region" description="Pro residues" evidence="1">
    <location>
        <begin position="390"/>
        <end position="402"/>
    </location>
</feature>
<reference evidence="2 3" key="1">
    <citation type="submission" date="2020-05" db="EMBL/GenBank/DDBJ databases">
        <title>Identification and distribution of gene clusters putatively required for synthesis of sphingolipid metabolism inhibitors in phylogenetically diverse species of the filamentous fungus Fusarium.</title>
        <authorList>
            <person name="Kim H.-S."/>
            <person name="Busman M."/>
            <person name="Brown D.W."/>
            <person name="Divon H."/>
            <person name="Uhlig S."/>
            <person name="Proctor R.H."/>
        </authorList>
    </citation>
    <scope>NUCLEOTIDE SEQUENCE [LARGE SCALE GENOMIC DNA]</scope>
    <source>
        <strain evidence="2 3">NRRL 66235</strain>
    </source>
</reference>
<feature type="compositionally biased region" description="Polar residues" evidence="1">
    <location>
        <begin position="768"/>
        <end position="783"/>
    </location>
</feature>